<dbReference type="Ensembl" id="ENST00000655447.1">
    <property type="protein sequence ID" value="ENSP00000499240.1"/>
    <property type="gene ID" value="ENSG00000186409.19"/>
</dbReference>
<reference evidence="2" key="1">
    <citation type="journal article" date="2001" name="Nature">
        <title>Initial sequencing and analysis of the human genome.</title>
        <authorList>
            <consortium name="International Human Genome Sequencing Consortium"/>
            <person name="Lander E.S."/>
            <person name="Linton L.M."/>
            <person name="Birren B."/>
            <person name="Nusbaum C."/>
            <person name="Zody M.C."/>
            <person name="Baldwin J."/>
            <person name="Devon K."/>
            <person name="Dewar K."/>
            <person name="Doyle M."/>
            <person name="FitzHugh W."/>
            <person name="Funke R."/>
            <person name="Gage D."/>
            <person name="Harris K."/>
            <person name="Heaford A."/>
            <person name="Howland J."/>
            <person name="Kann L."/>
            <person name="Lehoczky J."/>
            <person name="LeVine R."/>
            <person name="McEwan P."/>
            <person name="McKernan K."/>
            <person name="Meldrim J."/>
            <person name="Mesirov J.P."/>
            <person name="Miranda C."/>
            <person name="Morris W."/>
            <person name="Naylor J."/>
            <person name="Raymond C."/>
            <person name="Rosetti M."/>
            <person name="Santos R."/>
            <person name="Sheridan A."/>
            <person name="Sougnez C."/>
            <person name="Stange-Thomann N."/>
            <person name="Stojanovic N."/>
            <person name="Subramanian A."/>
            <person name="Wyman D."/>
            <person name="Rogers J."/>
            <person name="Sulston J."/>
            <person name="Ainscough R."/>
            <person name="Beck S."/>
            <person name="Bentley D."/>
            <person name="Burton J."/>
            <person name="Clee C."/>
            <person name="Carter N."/>
            <person name="Coulson A."/>
            <person name="Deadman R."/>
            <person name="Deloukas P."/>
            <person name="Dunham A."/>
            <person name="Dunham I."/>
            <person name="Durbin R."/>
            <person name="French L."/>
            <person name="Grafham D."/>
            <person name="Gregory S."/>
            <person name="Hubbard T."/>
            <person name="Humphray S."/>
            <person name="Hunt A."/>
            <person name="Jones M."/>
            <person name="Lloyd C."/>
            <person name="McMurray A."/>
            <person name="Matthews L."/>
            <person name="Mercer S."/>
            <person name="Milne S."/>
            <person name="Mullikin J.C."/>
            <person name="Mungall A."/>
            <person name="Plumb R."/>
            <person name="Ross M."/>
            <person name="Shownkeen R."/>
            <person name="Sims S."/>
            <person name="Waterston R.H."/>
            <person name="Wilson R.K."/>
            <person name="Hillier L.W."/>
            <person name="McPherson J.D."/>
            <person name="Marra M.A."/>
            <person name="Mardis E.R."/>
            <person name="Fulton L.A."/>
            <person name="Chinwalla A.T."/>
            <person name="Pepin K.H."/>
            <person name="Gish W.R."/>
            <person name="Chissoe S.L."/>
            <person name="Wendl M.C."/>
            <person name="Delehaunty K.D."/>
            <person name="Miner T.L."/>
            <person name="Delehaunty A."/>
            <person name="Kramer J.B."/>
            <person name="Cook L.L."/>
            <person name="Fulton R.S."/>
            <person name="Johnson D.L."/>
            <person name="Minx P.J."/>
            <person name="Clifton S.W."/>
            <person name="Hawkins T."/>
            <person name="Branscomb E."/>
            <person name="Predki P."/>
            <person name="Richardson P."/>
            <person name="Wenning S."/>
            <person name="Slezak T."/>
            <person name="Doggett N."/>
            <person name="Cheng J.F."/>
            <person name="Olsen A."/>
            <person name="Lucas S."/>
            <person name="Elkin C."/>
            <person name="Uberbacher E."/>
            <person name="Frazier M."/>
            <person name="Gibbs R.A."/>
            <person name="Muzny D.M."/>
            <person name="Scherer S.E."/>
            <person name="Bouck J.B."/>
            <person name="Sodergren E.J."/>
            <person name="Worley K.C."/>
            <person name="Rives C.M."/>
            <person name="Gorrell J.H."/>
            <person name="Metzker M.L."/>
            <person name="Naylor S.L."/>
            <person name="Kucherlapati R.S."/>
            <person name="Nelson D.L."/>
            <person name="Weinstock G.M."/>
            <person name="Sakaki Y."/>
            <person name="Fujiyama A."/>
            <person name="Hattori M."/>
            <person name="Yada T."/>
            <person name="Toyoda A."/>
            <person name="Itoh T."/>
            <person name="Kawagoe C."/>
            <person name="Watanabe H."/>
            <person name="Totoki Y."/>
            <person name="Taylor T."/>
            <person name="Weissenbach J."/>
            <person name="Heilig R."/>
            <person name="Saurin W."/>
            <person name="Artiguenave F."/>
            <person name="Brottier P."/>
            <person name="Bruls T."/>
            <person name="Pelletier E."/>
            <person name="Robert C."/>
            <person name="Wincker P."/>
            <person name="Smith D.R."/>
            <person name="Doucette-Stamm L."/>
            <person name="Rubenfield M."/>
            <person name="Weinstock K."/>
            <person name="Lee H.M."/>
            <person name="Dubois J."/>
            <person name="Rosenthal A."/>
            <person name="Platzer M."/>
            <person name="Nyakatura G."/>
            <person name="Taudien S."/>
            <person name="Rump A."/>
            <person name="Yang H."/>
            <person name="Yu J."/>
            <person name="Wang J."/>
            <person name="Huang G."/>
            <person name="Gu J."/>
            <person name="Hood L."/>
            <person name="Rowen L."/>
            <person name="Madan A."/>
            <person name="Qin S."/>
            <person name="Davis R.W."/>
            <person name="Federspiel N.A."/>
            <person name="Abola A.P."/>
            <person name="Proctor M.J."/>
            <person name="Myers R.M."/>
            <person name="Schmutz J."/>
            <person name="Dickson M."/>
            <person name="Grimwood J."/>
            <person name="Cox D.R."/>
            <person name="Olson M.V."/>
            <person name="Kaul R."/>
            <person name="Raymond C."/>
            <person name="Shimizu N."/>
            <person name="Kawasaki K."/>
            <person name="Minoshima S."/>
            <person name="Evans G.A."/>
            <person name="Athanasiou M."/>
            <person name="Schultz R."/>
            <person name="Roe B.A."/>
            <person name="Chen F."/>
            <person name="Pan H."/>
            <person name="Ramser J."/>
            <person name="Lehrach H."/>
            <person name="Reinhardt R."/>
            <person name="McCombie W.R."/>
            <person name="de la Bastide M."/>
            <person name="Dedhia N."/>
            <person name="Blocker H."/>
            <person name="Hornischer K."/>
            <person name="Nordsiek G."/>
            <person name="Agarwala R."/>
            <person name="Aravind L."/>
            <person name="Bailey J.A."/>
            <person name="Bateman A."/>
            <person name="Batzoglou S."/>
            <person name="Birney E."/>
            <person name="Bork P."/>
            <person name="Brown D.G."/>
            <person name="Burge C.B."/>
            <person name="Cerutti L."/>
            <person name="Chen H.C."/>
            <person name="Church D."/>
            <person name="Clamp M."/>
            <person name="Copley R.R."/>
            <person name="Doerks T."/>
            <person name="Eddy S.R."/>
            <person name="Eichler E.E."/>
            <person name="Furey T.S."/>
            <person name="Galagan J."/>
            <person name="Gilbert J.G."/>
            <person name="Harmon C."/>
            <person name="Hayashizaki Y."/>
            <person name="Haussler D."/>
            <person name="Hermjakob H."/>
            <person name="Hokamp K."/>
            <person name="Jang W."/>
            <person name="Johnson L.S."/>
            <person name="Jones T.A."/>
            <person name="Kasif S."/>
            <person name="Kaspryzk A."/>
            <person name="Kennedy S."/>
            <person name="Kent W.J."/>
            <person name="Kitts P."/>
            <person name="Koonin E.V."/>
            <person name="Korf I."/>
            <person name="Kulp D."/>
            <person name="Lancet D."/>
            <person name="Lowe T.M."/>
            <person name="McLysaght A."/>
            <person name="Mikkelsen T."/>
            <person name="Moran J.V."/>
            <person name="Mulder N."/>
            <person name="Pollara V.J."/>
            <person name="Ponting C.P."/>
            <person name="Schuler G."/>
            <person name="Schultz J."/>
            <person name="Slater G."/>
            <person name="Smit A.F."/>
            <person name="Stupka E."/>
            <person name="Szustakowski J."/>
            <person name="Thierry-Mieg D."/>
            <person name="Thierry-Mieg J."/>
            <person name="Wagner L."/>
            <person name="Wallis J."/>
            <person name="Wheeler R."/>
            <person name="Williams A."/>
            <person name="Wolf Y.I."/>
            <person name="Wolfe K.H."/>
            <person name="Yang S.P."/>
            <person name="Yeh R.F."/>
            <person name="Collins F."/>
            <person name="Guyer M.S."/>
            <person name="Peterson J."/>
            <person name="Felsenfeld A."/>
            <person name="Wetterstrand K.A."/>
            <person name="Patrinos A."/>
            <person name="Morgan M.J."/>
            <person name="de Jong P."/>
            <person name="Catanese J.J."/>
            <person name="Osoegawa K."/>
            <person name="Shizuya H."/>
            <person name="Choi S."/>
            <person name="Chen Y.J."/>
        </authorList>
    </citation>
    <scope>NUCLEOTIDE SEQUENCE [LARGE SCALE GENOMIC DNA]</scope>
</reference>
<dbReference type="VEuPathDB" id="HostDB:ENSG00000186409"/>
<reference evidence="2" key="2">
    <citation type="journal article" date="2004" name="Nature">
        <title>Finishing the euchromatic sequence of the human genome.</title>
        <authorList>
            <consortium name="International Human Genome Sequencing Consortium"/>
        </authorList>
    </citation>
    <scope>NUCLEOTIDE SEQUENCE [LARGE SCALE GENOMIC DNA]</scope>
</reference>
<feature type="coiled-coil region" evidence="1">
    <location>
        <begin position="25"/>
        <end position="52"/>
    </location>
</feature>
<dbReference type="Ensembl" id="ENST00000654683.1">
    <property type="protein sequence ID" value="ENSP00000499720.1"/>
    <property type="gene ID" value="ENSG00000186409.19"/>
</dbReference>
<keyword evidence="1" id="KW-0175">Coiled coil</keyword>
<name>A0A590UJL9_HUMAN</name>
<keyword evidence="3" id="KW-1185">Reference proteome</keyword>
<dbReference type="GeneTree" id="ENSGT00390000007816"/>
<evidence type="ECO:0000256" key="1">
    <source>
        <dbReference type="SAM" id="Coils"/>
    </source>
</evidence>
<dbReference type="Bgee" id="ENSG00000186409">
    <property type="expression patterns" value="Expressed in right uterine tube and 107 other cell types or tissues"/>
</dbReference>
<dbReference type="PANTHER" id="PTHR34479">
    <property type="entry name" value="COILED-COIL DOMAIN-CONTAINING PROTEIN 30"/>
    <property type="match status" value="1"/>
</dbReference>
<evidence type="ECO:0000313" key="2">
    <source>
        <dbReference type="Ensembl" id="ENSP00000499484.1"/>
    </source>
</evidence>
<reference evidence="2 3" key="3">
    <citation type="journal article" date="2006" name="Nature">
        <title>The DNA sequence and biological annotation of human chromosome 1.</title>
        <authorList>
            <person name="Gregory S.G."/>
            <person name="Barlow K.F."/>
            <person name="McLay K.E."/>
            <person name="Kaul R."/>
            <person name="Swarbreck D."/>
            <person name="Dunham A."/>
            <person name="Scott C.E."/>
            <person name="Howe K.L."/>
            <person name="Woodfine K."/>
            <person name="Spencer C.C."/>
            <person name="Jones M.C."/>
            <person name="Gillson C."/>
            <person name="Searle S."/>
            <person name="Zhou Y."/>
            <person name="Kokocinski F."/>
            <person name="McDonald L."/>
            <person name="Evans R."/>
            <person name="Phillips K."/>
            <person name="Atkinson A."/>
            <person name="Cooper R."/>
            <person name="Jones C."/>
            <person name="Hall R.E."/>
            <person name="Andrews T.D."/>
            <person name="Lloyd C."/>
            <person name="Ainscough R."/>
            <person name="Almeida J.P."/>
            <person name="Ambrose K.D."/>
            <person name="Anderson F."/>
            <person name="Andrew R.W."/>
            <person name="Ashwell R.I."/>
            <person name="Aubin K."/>
            <person name="Babbage A.K."/>
            <person name="Bagguley C.L."/>
            <person name="Bailey J."/>
            <person name="Beasley H."/>
            <person name="Bethel G."/>
            <person name="Bird C.P."/>
            <person name="Bray-Allen S."/>
            <person name="Brown J.Y."/>
            <person name="Brown A.J."/>
            <person name="Buckley D."/>
            <person name="Burton J."/>
            <person name="Bye J."/>
            <person name="Carder C."/>
            <person name="Chapman J.C."/>
            <person name="Clark S.Y."/>
            <person name="Clarke G."/>
            <person name="Clee C."/>
            <person name="Cobley V."/>
            <person name="Collier R.E."/>
            <person name="Corby N."/>
            <person name="Coville G.J."/>
            <person name="Davies J."/>
            <person name="Deadman R."/>
            <person name="Dunn M."/>
            <person name="Earthrowl M."/>
            <person name="Ellington A.G."/>
            <person name="Errington H."/>
            <person name="Frankish A."/>
            <person name="Frankland J."/>
            <person name="French L."/>
            <person name="Garner P."/>
            <person name="Garnett J."/>
            <person name="Gay L."/>
            <person name="Ghori M.R."/>
            <person name="Gibson R."/>
            <person name="Gilby L.M."/>
            <person name="Gillett W."/>
            <person name="Glithero R.J."/>
            <person name="Grafham D.V."/>
            <person name="Griffiths C."/>
            <person name="Griffiths-Jones S."/>
            <person name="Grocock R."/>
            <person name="Hammond S."/>
            <person name="Harrison E.S."/>
            <person name="Hart E."/>
            <person name="Haugen E."/>
            <person name="Heath P.D."/>
            <person name="Holmes S."/>
            <person name="Holt K."/>
            <person name="Howden P.J."/>
            <person name="Hunt A.R."/>
            <person name="Hunt S.E."/>
            <person name="Hunter G."/>
            <person name="Isherwood J."/>
            <person name="James R."/>
            <person name="Johnson C."/>
            <person name="Johnson D."/>
            <person name="Joy A."/>
            <person name="Kay M."/>
            <person name="Kershaw J.K."/>
            <person name="Kibukawa M."/>
            <person name="Kimberley A.M."/>
            <person name="King A."/>
            <person name="Knights A.J."/>
            <person name="Lad H."/>
            <person name="Laird G."/>
            <person name="Lawlor S."/>
            <person name="Leongamornlert D.A."/>
            <person name="Lloyd D.M."/>
            <person name="Loveland J."/>
            <person name="Lovell J."/>
            <person name="Lush M.J."/>
            <person name="Lyne R."/>
            <person name="Martin S."/>
            <person name="Mashreghi-Mohammadi M."/>
            <person name="Matthews L."/>
            <person name="Matthews N.S."/>
            <person name="McLaren S."/>
            <person name="Milne S."/>
            <person name="Mistry S."/>
            <person name="Moore M.J."/>
            <person name="Nickerson T."/>
            <person name="O'Dell C.N."/>
            <person name="Oliver K."/>
            <person name="Palmeiri A."/>
            <person name="Palmer S.A."/>
            <person name="Parker A."/>
            <person name="Patel D."/>
            <person name="Pearce A.V."/>
            <person name="Peck A.I."/>
            <person name="Pelan S."/>
            <person name="Phelps K."/>
            <person name="Phillimore B.J."/>
            <person name="Plumb R."/>
            <person name="Rajan J."/>
            <person name="Raymond C."/>
            <person name="Rouse G."/>
            <person name="Saenphimmachak C."/>
            <person name="Sehra H.K."/>
            <person name="Sheridan E."/>
            <person name="Shownkeen R."/>
            <person name="Sims S."/>
            <person name="Skuce C.D."/>
            <person name="Smith M."/>
            <person name="Steward C."/>
            <person name="Subramanian S."/>
            <person name="Sycamore N."/>
            <person name="Tracey A."/>
            <person name="Tromans A."/>
            <person name="Van Helmond Z."/>
            <person name="Wall M."/>
            <person name="Wallis J.M."/>
            <person name="White S."/>
            <person name="Whitehead S.L."/>
            <person name="Wilkinson J.E."/>
            <person name="Willey D.L."/>
            <person name="Williams H."/>
            <person name="Wilming L."/>
            <person name="Wray P.W."/>
            <person name="Wu Z."/>
            <person name="Coulson A."/>
            <person name="Vaudin M."/>
            <person name="Sulston J.E."/>
            <person name="Durbin R."/>
            <person name="Hubbard T."/>
            <person name="Wooster R."/>
            <person name="Dunham I."/>
            <person name="Carter N.P."/>
            <person name="McVean G."/>
            <person name="Ross M.T."/>
            <person name="Harrow J."/>
            <person name="Olson M.V."/>
            <person name="Beck S."/>
            <person name="Rogers J."/>
            <person name="Bentley D.R."/>
            <person name="Banerjee R."/>
            <person name="Bryant S.P."/>
            <person name="Burford D.C."/>
            <person name="Burrill W.D."/>
            <person name="Clegg S.M."/>
            <person name="Dhami P."/>
            <person name="Dovey O."/>
            <person name="Faulkner L.M."/>
            <person name="Gribble S.M."/>
            <person name="Langford C.F."/>
            <person name="Pandian R.D."/>
            <person name="Porter K.M."/>
            <person name="Prigmore E."/>
        </authorList>
    </citation>
    <scope>NUCLEOTIDE SEQUENCE [LARGE SCALE GENOMIC DNA]</scope>
</reference>
<reference evidence="2" key="4">
    <citation type="submission" date="2025-05" db="UniProtKB">
        <authorList>
            <consortium name="Ensembl"/>
        </authorList>
    </citation>
    <scope>IDENTIFICATION</scope>
</reference>
<organism evidence="2 3">
    <name type="scientific">Homo sapiens</name>
    <name type="common">Human</name>
    <dbReference type="NCBI Taxonomy" id="9606"/>
    <lineage>
        <taxon>Eukaryota</taxon>
        <taxon>Metazoa</taxon>
        <taxon>Chordata</taxon>
        <taxon>Craniata</taxon>
        <taxon>Vertebrata</taxon>
        <taxon>Euteleostomi</taxon>
        <taxon>Mammalia</taxon>
        <taxon>Eutheria</taxon>
        <taxon>Euarchontoglires</taxon>
        <taxon>Primates</taxon>
        <taxon>Haplorrhini</taxon>
        <taxon>Catarrhini</taxon>
        <taxon>Hominidae</taxon>
        <taxon>Homo</taxon>
    </lineage>
</organism>
<dbReference type="AlphaFoldDB" id="A0A590UJL9"/>
<dbReference type="Ensembl" id="ENST00000655845.1">
    <property type="protein sequence ID" value="ENSP00000499484.1"/>
    <property type="gene ID" value="ENSG00000186409.19"/>
</dbReference>
<dbReference type="InterPro" id="IPR052825">
    <property type="entry name" value="CCD-Prefoldin_beta-like"/>
</dbReference>
<dbReference type="ExpressionAtlas" id="A0A590UJL9">
    <property type="expression patterns" value="baseline and differential"/>
</dbReference>
<dbReference type="PANTHER" id="PTHR34479:SF1">
    <property type="entry name" value="COILED-COIL DOMAIN-CONTAINING PROTEIN 30"/>
    <property type="match status" value="1"/>
</dbReference>
<dbReference type="Antibodypedia" id="52243">
    <property type="antibodies" value="62 antibodies from 10 providers"/>
</dbReference>
<dbReference type="OpenTargets" id="ENSG00000186409"/>
<sequence length="80" mass="9129">MLELQYHNEDLEKDKTSQNCLGRGMEQVAKKLGVAHEEIQRLTDELQVKEKEQCKLGKLWFQMTISDHALTVLISSQGGT</sequence>
<evidence type="ECO:0000313" key="3">
    <source>
        <dbReference type="Proteomes" id="UP000005640"/>
    </source>
</evidence>
<dbReference type="Proteomes" id="UP000005640">
    <property type="component" value="Chromosome 1"/>
</dbReference>
<dbReference type="HGNC" id="HGNC:26103">
    <property type="gene designation" value="CCDC30"/>
</dbReference>
<gene>
    <name evidence="2" type="primary">CCDC30</name>
</gene>
<proteinExistence type="predicted"/>
<accession>A0A590UJL9</accession>
<dbReference type="EMBL" id="AL445669">
    <property type="status" value="NOT_ANNOTATED_CDS"/>
    <property type="molecule type" value="Genomic_DNA"/>
</dbReference>
<dbReference type="Ensembl" id="ENST00000670292.1">
    <property type="protein sequence ID" value="ENSP00000499541.1"/>
    <property type="gene ID" value="ENSG00000186409.19"/>
</dbReference>
<dbReference type="EMBL" id="AC098484">
    <property type="status" value="NOT_ANNOTATED_CDS"/>
    <property type="molecule type" value="Genomic_DNA"/>
</dbReference>
<dbReference type="OrthoDB" id="10007527at2759"/>
<dbReference type="SMR" id="A0A590UJL9"/>
<protein>
    <submittedName>
        <fullName evidence="2">Coiled-coil domain containing 30</fullName>
    </submittedName>
</protein>
<dbReference type="EMBL" id="AL138788">
    <property type="status" value="NOT_ANNOTATED_CDS"/>
    <property type="molecule type" value="Genomic_DNA"/>
</dbReference>